<feature type="transmembrane region" description="Helical" evidence="5">
    <location>
        <begin position="48"/>
        <end position="69"/>
    </location>
</feature>
<evidence type="ECO:0008006" key="8">
    <source>
        <dbReference type="Google" id="ProtNLM"/>
    </source>
</evidence>
<evidence type="ECO:0000256" key="1">
    <source>
        <dbReference type="ARBA" id="ARBA00004685"/>
    </source>
</evidence>
<evidence type="ECO:0000256" key="3">
    <source>
        <dbReference type="ARBA" id="ARBA00035112"/>
    </source>
</evidence>
<evidence type="ECO:0000313" key="7">
    <source>
        <dbReference type="Proteomes" id="UP000297716"/>
    </source>
</evidence>
<comment type="caution">
    <text evidence="6">The sequence shown here is derived from an EMBL/GenBank/DDBJ whole genome shotgun (WGS) entry which is preliminary data.</text>
</comment>
<dbReference type="Proteomes" id="UP000297716">
    <property type="component" value="Unassembled WGS sequence"/>
</dbReference>
<dbReference type="EMBL" id="SKBN01000264">
    <property type="protein sequence ID" value="TGJ79749.1"/>
    <property type="molecule type" value="Genomic_DNA"/>
</dbReference>
<dbReference type="AlphaFoldDB" id="A0A4Z0Y6S4"/>
<keyword evidence="5" id="KW-0472">Membrane</keyword>
<organism evidence="6 7">
    <name type="scientific">Xylaria hypoxylon</name>
    <dbReference type="NCBI Taxonomy" id="37992"/>
    <lineage>
        <taxon>Eukaryota</taxon>
        <taxon>Fungi</taxon>
        <taxon>Dikarya</taxon>
        <taxon>Ascomycota</taxon>
        <taxon>Pezizomycotina</taxon>
        <taxon>Sordariomycetes</taxon>
        <taxon>Xylariomycetidae</taxon>
        <taxon>Xylariales</taxon>
        <taxon>Xylariaceae</taxon>
        <taxon>Xylaria</taxon>
    </lineage>
</organism>
<accession>A0A4Z0Y6S4</accession>
<evidence type="ECO:0000256" key="5">
    <source>
        <dbReference type="SAM" id="Phobius"/>
    </source>
</evidence>
<evidence type="ECO:0000256" key="2">
    <source>
        <dbReference type="ARBA" id="ARBA00023002"/>
    </source>
</evidence>
<feature type="compositionally biased region" description="Polar residues" evidence="4">
    <location>
        <begin position="25"/>
        <end position="35"/>
    </location>
</feature>
<dbReference type="PANTHER" id="PTHR33365:SF11">
    <property type="entry name" value="TAT PATHWAY SIGNAL SEQUENCE"/>
    <property type="match status" value="1"/>
</dbReference>
<keyword evidence="5" id="KW-1133">Transmembrane helix</keyword>
<sequence>MPELVPDVKMSHTKEDAVDEEQAFLSPSSSSNDAVWSQERRGREVTRYLRLALEVGMAIIIIVLLTHIIRERVAVKPSPVPKFPRKTYKFLPDPNYAHDNMLFDEQETLNTLHNWLPLSSEARGYIQVPNHASYDILADPYTVAVDRMSDGPAYMMSVFHQLHCLSYVVDHYQRGYAGVNLTEEVAHHSAHCFDYLRQSIMCAADTNLEGDTEAGPGWGSDHQCADYDALLAWANEHGAMKWRTGLLPGVAIL</sequence>
<dbReference type="OrthoDB" id="3687641at2759"/>
<dbReference type="GO" id="GO:0016491">
    <property type="term" value="F:oxidoreductase activity"/>
    <property type="evidence" value="ECO:0007669"/>
    <property type="project" value="UniProtKB-KW"/>
</dbReference>
<proteinExistence type="inferred from homology"/>
<evidence type="ECO:0000256" key="4">
    <source>
        <dbReference type="SAM" id="MobiDB-lite"/>
    </source>
</evidence>
<keyword evidence="7" id="KW-1185">Reference proteome</keyword>
<dbReference type="Pfam" id="PF11807">
    <property type="entry name" value="UstYa"/>
    <property type="match status" value="1"/>
</dbReference>
<keyword evidence="2" id="KW-0560">Oxidoreductase</keyword>
<evidence type="ECO:0000313" key="6">
    <source>
        <dbReference type="EMBL" id="TGJ79749.1"/>
    </source>
</evidence>
<dbReference type="InterPro" id="IPR021765">
    <property type="entry name" value="UstYa-like"/>
</dbReference>
<comment type="similarity">
    <text evidence="3">Belongs to the ustYa family.</text>
</comment>
<gene>
    <name evidence="6" type="ORF">E0Z10_g9018</name>
</gene>
<reference evidence="6 7" key="1">
    <citation type="submission" date="2019-03" db="EMBL/GenBank/DDBJ databases">
        <title>Draft genome sequence of Xylaria hypoxylon DSM 108379, a ubiquitous saprotrophic-parasitic fungi on hardwood.</title>
        <authorList>
            <person name="Buettner E."/>
            <person name="Leonhardt S."/>
            <person name="Gebauer A.M."/>
            <person name="Liers C."/>
            <person name="Hofrichter M."/>
            <person name="Kellner H."/>
        </authorList>
    </citation>
    <scope>NUCLEOTIDE SEQUENCE [LARGE SCALE GENOMIC DNA]</scope>
    <source>
        <strain evidence="6 7">DSM 108379</strain>
    </source>
</reference>
<keyword evidence="5" id="KW-0812">Transmembrane</keyword>
<feature type="region of interest" description="Disordered" evidence="4">
    <location>
        <begin position="1"/>
        <end position="37"/>
    </location>
</feature>
<protein>
    <recommendedName>
        <fullName evidence="8">Oxidase ustYa</fullName>
    </recommendedName>
</protein>
<dbReference type="PANTHER" id="PTHR33365">
    <property type="entry name" value="YALI0B05434P"/>
    <property type="match status" value="1"/>
</dbReference>
<comment type="pathway">
    <text evidence="1">Mycotoxin biosynthesis.</text>
</comment>
<dbReference type="STRING" id="37992.A0A4Z0Y6S4"/>
<name>A0A4Z0Y6S4_9PEZI</name>
<dbReference type="GO" id="GO:0043386">
    <property type="term" value="P:mycotoxin biosynthetic process"/>
    <property type="evidence" value="ECO:0007669"/>
    <property type="project" value="InterPro"/>
</dbReference>